<dbReference type="GO" id="GO:0005886">
    <property type="term" value="C:plasma membrane"/>
    <property type="evidence" value="ECO:0007669"/>
    <property type="project" value="TreeGrafter"/>
</dbReference>
<accession>A0A942A2T7</accession>
<organism evidence="5 6">
    <name type="scientific">Candidatus Scalindua arabica</name>
    <dbReference type="NCBI Taxonomy" id="1127984"/>
    <lineage>
        <taxon>Bacteria</taxon>
        <taxon>Pseudomonadati</taxon>
        <taxon>Planctomycetota</taxon>
        <taxon>Candidatus Brocadiia</taxon>
        <taxon>Candidatus Brocadiales</taxon>
        <taxon>Candidatus Scalinduaceae</taxon>
        <taxon>Candidatus Scalindua</taxon>
    </lineage>
</organism>
<dbReference type="Pfam" id="PF00437">
    <property type="entry name" value="T2SSE"/>
    <property type="match status" value="1"/>
</dbReference>
<evidence type="ECO:0000313" key="6">
    <source>
        <dbReference type="Proteomes" id="UP000722750"/>
    </source>
</evidence>
<dbReference type="PANTHER" id="PTHR30258">
    <property type="entry name" value="TYPE II SECRETION SYSTEM PROTEIN GSPE-RELATED"/>
    <property type="match status" value="1"/>
</dbReference>
<evidence type="ECO:0000256" key="1">
    <source>
        <dbReference type="ARBA" id="ARBA00006611"/>
    </source>
</evidence>
<protein>
    <submittedName>
        <fullName evidence="5">Type II secretion system protein E</fullName>
    </submittedName>
</protein>
<dbReference type="FunFam" id="3.40.50.300:FF:000398">
    <property type="entry name" value="Type IV pilus assembly ATPase PilB"/>
    <property type="match status" value="1"/>
</dbReference>
<evidence type="ECO:0000256" key="2">
    <source>
        <dbReference type="ARBA" id="ARBA00022741"/>
    </source>
</evidence>
<dbReference type="FunFam" id="3.30.300.160:FF:000002">
    <property type="entry name" value="Type II secretion system protein E"/>
    <property type="match status" value="1"/>
</dbReference>
<dbReference type="AlphaFoldDB" id="A0A942A2T7"/>
<dbReference type="InterPro" id="IPR007831">
    <property type="entry name" value="T2SS_GspE_N"/>
</dbReference>
<dbReference type="SUPFAM" id="SSF52540">
    <property type="entry name" value="P-loop containing nucleoside triphosphate hydrolases"/>
    <property type="match status" value="1"/>
</dbReference>
<gene>
    <name evidence="5" type="ORF">MAG551_02617</name>
</gene>
<evidence type="ECO:0000313" key="5">
    <source>
        <dbReference type="EMBL" id="MBS1259545.1"/>
    </source>
</evidence>
<dbReference type="GO" id="GO:0005524">
    <property type="term" value="F:ATP binding"/>
    <property type="evidence" value="ECO:0007669"/>
    <property type="project" value="UniProtKB-KW"/>
</dbReference>
<dbReference type="InterPro" id="IPR027417">
    <property type="entry name" value="P-loop_NTPase"/>
</dbReference>
<dbReference type="Pfam" id="PF05157">
    <property type="entry name" value="MshEN"/>
    <property type="match status" value="1"/>
</dbReference>
<name>A0A942A2T7_9BACT</name>
<dbReference type="InterPro" id="IPR037257">
    <property type="entry name" value="T2SS_E_N_sf"/>
</dbReference>
<keyword evidence="3" id="KW-0067">ATP-binding</keyword>
<dbReference type="Gene3D" id="3.30.450.90">
    <property type="match status" value="1"/>
</dbReference>
<sequence length="520" mass="57875">MGAYYDVPHVDLDNYDIDTNVLKLVSERLARKYKFLPLFKIINNLTIAISNPRNLYGIDEIRDILGCDIGITVSTEYQILQSLDRFYGSTVEDLTDIVDEIVQNEFEGIDDEDDIEVEKVKEIDLETVSEEMLEKSPVVKLLNTIVHRAIIEGVSDIHIQHEADSMLVRYRLDGVLYHASTLPKKLRNTLISRIKVISGMNIAESRLPQDGRFKVKITDREYDFRVSTMPTVLGECVIQPTSNKRTATMKLSQLGLSTGSLETYQSFIEKPNGIVLITGPTGSGKTTTLYSSLNRINSPDKNIITVEDPVEYHLNLIRQTQINVKAGVTFAQAIRSILRQDPDVIMIGEMRDRETAEIAIQAAMTGHLVFSTLHTNDAPGAISRLIDMGIEPFLIASSVIGIVAQRLVRANCKHCTETYIPGEKLLNGIGLQDKADITFAKGKGCDHCRKTGYKGRIGLYEILVVDDKVRDLIIKQEAPHIIAKTARETQGFKTLVDDGVDKVEKGLTSAEEVLTVASAV</sequence>
<dbReference type="PROSITE" id="PS00662">
    <property type="entry name" value="T2SP_E"/>
    <property type="match status" value="1"/>
</dbReference>
<dbReference type="InterPro" id="IPR001482">
    <property type="entry name" value="T2SS/T4SS_dom"/>
</dbReference>
<dbReference type="GO" id="GO:0016887">
    <property type="term" value="F:ATP hydrolysis activity"/>
    <property type="evidence" value="ECO:0007669"/>
    <property type="project" value="TreeGrafter"/>
</dbReference>
<dbReference type="CDD" id="cd01129">
    <property type="entry name" value="PulE-GspE-like"/>
    <property type="match status" value="1"/>
</dbReference>
<dbReference type="EMBL" id="JAANXD010000100">
    <property type="protein sequence ID" value="MBS1259545.1"/>
    <property type="molecule type" value="Genomic_DNA"/>
</dbReference>
<dbReference type="SUPFAM" id="SSF160246">
    <property type="entry name" value="EspE N-terminal domain-like"/>
    <property type="match status" value="1"/>
</dbReference>
<dbReference type="InterPro" id="IPR003593">
    <property type="entry name" value="AAA+_ATPase"/>
</dbReference>
<reference evidence="5" key="1">
    <citation type="journal article" date="2021" name="ISME J.">
        <title>Fine-scale metabolic discontinuity in a stratified prokaryote microbiome of a Red Sea deep halocline.</title>
        <authorList>
            <person name="Michoud G."/>
            <person name="Ngugi D.K."/>
            <person name="Barozzi A."/>
            <person name="Merlino G."/>
            <person name="Calleja M.L."/>
            <person name="Delgado-Huertas A."/>
            <person name="Moran X.A.G."/>
            <person name="Daffonchio D."/>
        </authorList>
    </citation>
    <scope>NUCLEOTIDE SEQUENCE</scope>
    <source>
        <strain evidence="5">SuakinDeep_MAG55_1</strain>
    </source>
</reference>
<proteinExistence type="inferred from homology"/>
<dbReference type="Proteomes" id="UP000722750">
    <property type="component" value="Unassembled WGS sequence"/>
</dbReference>
<dbReference type="SMART" id="SM00382">
    <property type="entry name" value="AAA"/>
    <property type="match status" value="1"/>
</dbReference>
<comment type="similarity">
    <text evidence="1">Belongs to the GSP E family.</text>
</comment>
<evidence type="ECO:0000259" key="4">
    <source>
        <dbReference type="PROSITE" id="PS00662"/>
    </source>
</evidence>
<dbReference type="PANTHER" id="PTHR30258:SF1">
    <property type="entry name" value="PROTEIN TRANSPORT PROTEIN HOFB HOMOLOG"/>
    <property type="match status" value="1"/>
</dbReference>
<dbReference type="Gene3D" id="3.30.300.160">
    <property type="entry name" value="Type II secretion system, protein E, N-terminal domain"/>
    <property type="match status" value="1"/>
</dbReference>
<comment type="caution">
    <text evidence="5">The sequence shown here is derived from an EMBL/GenBank/DDBJ whole genome shotgun (WGS) entry which is preliminary data.</text>
</comment>
<feature type="domain" description="Bacterial type II secretion system protein E" evidence="4">
    <location>
        <begin position="338"/>
        <end position="352"/>
    </location>
</feature>
<evidence type="ECO:0000256" key="3">
    <source>
        <dbReference type="ARBA" id="ARBA00022840"/>
    </source>
</evidence>
<keyword evidence="2" id="KW-0547">Nucleotide-binding</keyword>
<dbReference type="Gene3D" id="3.40.50.300">
    <property type="entry name" value="P-loop containing nucleotide triphosphate hydrolases"/>
    <property type="match status" value="1"/>
</dbReference>